<gene>
    <name evidence="1" type="ORF">CIK84_15155</name>
</gene>
<evidence type="ECO:0000313" key="2">
    <source>
        <dbReference type="Proteomes" id="UP000235739"/>
    </source>
</evidence>
<accession>A0A2N7S1D6</accession>
<dbReference type="RefSeq" id="WP_013350296.1">
    <property type="nucleotide sequence ID" value="NZ_JABUYH010000037.1"/>
</dbReference>
<dbReference type="GeneID" id="303186550"/>
<dbReference type="OMA" id="IEISVRM"/>
<dbReference type="InterPro" id="IPR017034">
    <property type="entry name" value="Abi_system_AbiD/AbiF"/>
</dbReference>
<proteinExistence type="predicted"/>
<name>A0A2N7S1D6_9MICC</name>
<reference evidence="1 2" key="1">
    <citation type="journal article" date="2017" name="Elife">
        <title>Extensive horizontal gene transfer in cheese-associated bacteria.</title>
        <authorList>
            <person name="Bonham K.S."/>
            <person name="Wolfe B.E."/>
            <person name="Dutton R.J."/>
        </authorList>
    </citation>
    <scope>NUCLEOTIDE SEQUENCE [LARGE SCALE GENOMIC DNA]</scope>
    <source>
        <strain evidence="1 2">JB182</strain>
    </source>
</reference>
<dbReference type="AlphaFoldDB" id="A0A2N7S1D6"/>
<dbReference type="InterPro" id="IPR011664">
    <property type="entry name" value="Abi_system_AbiD/AbiF-like"/>
</dbReference>
<dbReference type="EMBL" id="PNQX01000002">
    <property type="protein sequence ID" value="PMQ19956.1"/>
    <property type="molecule type" value="Genomic_DNA"/>
</dbReference>
<protein>
    <submittedName>
        <fullName evidence="1">Abortive phage infection protein</fullName>
    </submittedName>
</protein>
<evidence type="ECO:0000313" key="1">
    <source>
        <dbReference type="EMBL" id="PMQ19956.1"/>
    </source>
</evidence>
<dbReference type="PIRSF" id="PIRSF034934">
    <property type="entry name" value="AbiF_AbiD"/>
    <property type="match status" value="1"/>
</dbReference>
<dbReference type="Proteomes" id="UP000235739">
    <property type="component" value="Unassembled WGS sequence"/>
</dbReference>
<organism evidence="1 2">
    <name type="scientific">Glutamicibacter arilaitensis</name>
    <dbReference type="NCBI Taxonomy" id="256701"/>
    <lineage>
        <taxon>Bacteria</taxon>
        <taxon>Bacillati</taxon>
        <taxon>Actinomycetota</taxon>
        <taxon>Actinomycetes</taxon>
        <taxon>Micrococcales</taxon>
        <taxon>Micrococcaceae</taxon>
        <taxon>Glutamicibacter</taxon>
    </lineage>
</organism>
<comment type="caution">
    <text evidence="1">The sequence shown here is derived from an EMBL/GenBank/DDBJ whole genome shotgun (WGS) entry which is preliminary data.</text>
</comment>
<sequence>MAQYTKKWLSVEEQLAKLELNGVLIGDREAGIQLLRAVGYYRLTGYLYPFRDSHFVYEADGREHVQVLSTYRRGTSLEHARKLIDFDRALRILVLDGIERIEISLRMQLGYVLGRKSPFAHLDATQFVSSFTTSEAEAGGVIRPSKHEVLITRTRERQSSSDESFVAHFRQKYDDQMPIWALTEIMEFGHLSRMYGGLQNSTGTEIAMTYGVPSKRIMASWIASLNYVRNVSAHHARLFNRKLVFAPKRPALGQIPLLDHLKEEESSKQVFGLYNVVAIMAYLLRSIDPECDWSEKMIELINGFPSSSSLTVDSLGMPANWSDLAIWAK</sequence>
<dbReference type="Pfam" id="PF07751">
    <property type="entry name" value="Abi_2"/>
    <property type="match status" value="1"/>
</dbReference>